<name>A0A8D9HE56_BRACM</name>
<dbReference type="Gramene" id="A08p14740.2_BraZ1">
    <property type="protein sequence ID" value="A08p14740.2_BraZ1.CDS.1"/>
    <property type="gene ID" value="A08g14740.2_BraZ1"/>
</dbReference>
<dbReference type="AlphaFoldDB" id="A0A8D9HE56"/>
<dbReference type="Proteomes" id="UP000694005">
    <property type="component" value="Chromosome A08"/>
</dbReference>
<dbReference type="EMBL" id="LS974624">
    <property type="protein sequence ID" value="CAG7897808.1"/>
    <property type="molecule type" value="Genomic_DNA"/>
</dbReference>
<feature type="region of interest" description="Disordered" evidence="1">
    <location>
        <begin position="1"/>
        <end position="42"/>
    </location>
</feature>
<proteinExistence type="predicted"/>
<organism evidence="2 3">
    <name type="scientific">Brassica campestris</name>
    <name type="common">Field mustard</name>
    <dbReference type="NCBI Taxonomy" id="3711"/>
    <lineage>
        <taxon>Eukaryota</taxon>
        <taxon>Viridiplantae</taxon>
        <taxon>Streptophyta</taxon>
        <taxon>Embryophyta</taxon>
        <taxon>Tracheophyta</taxon>
        <taxon>Spermatophyta</taxon>
        <taxon>Magnoliopsida</taxon>
        <taxon>eudicotyledons</taxon>
        <taxon>Gunneridae</taxon>
        <taxon>Pentapetalae</taxon>
        <taxon>rosids</taxon>
        <taxon>malvids</taxon>
        <taxon>Brassicales</taxon>
        <taxon>Brassicaceae</taxon>
        <taxon>Brassiceae</taxon>
        <taxon>Brassica</taxon>
    </lineage>
</organism>
<sequence length="71" mass="8106">MNEEDTLAEINLEDTQPQAQQSETQVGESTQAPRKRRKTSPVWEDFVSVGVEEDGKERAKCYALRYEVSDT</sequence>
<evidence type="ECO:0000313" key="3">
    <source>
        <dbReference type="Proteomes" id="UP000694005"/>
    </source>
</evidence>
<protein>
    <submittedName>
        <fullName evidence="2">Uncharacterized protein</fullName>
    </submittedName>
</protein>
<feature type="compositionally biased region" description="Polar residues" evidence="1">
    <location>
        <begin position="13"/>
        <end position="32"/>
    </location>
</feature>
<accession>A0A8D9HE56</accession>
<reference evidence="2 3" key="1">
    <citation type="submission" date="2021-07" db="EMBL/GenBank/DDBJ databases">
        <authorList>
            <consortium name="Genoscope - CEA"/>
            <person name="William W."/>
        </authorList>
    </citation>
    <scope>NUCLEOTIDE SEQUENCE [LARGE SCALE GENOMIC DNA]</scope>
</reference>
<evidence type="ECO:0000313" key="2">
    <source>
        <dbReference type="EMBL" id="CAG7897808.1"/>
    </source>
</evidence>
<evidence type="ECO:0000256" key="1">
    <source>
        <dbReference type="SAM" id="MobiDB-lite"/>
    </source>
</evidence>
<gene>
    <name evidence="2" type="ORF">BRAPAZ1V2_A08P14740.2</name>
</gene>